<dbReference type="EMBL" id="CP035704">
    <property type="protein sequence ID" value="QBB69738.1"/>
    <property type="molecule type" value="Genomic_DNA"/>
</dbReference>
<accession>A0A411HGW0</accession>
<dbReference type="AlphaFoldDB" id="A0A411HGW0"/>
<gene>
    <name evidence="1" type="ORF">ELE36_04755</name>
</gene>
<reference evidence="1 2" key="1">
    <citation type="submission" date="2019-01" db="EMBL/GenBank/DDBJ databases">
        <title>Pseudolysobacter antarctica gen. nov., sp. nov., isolated from Fildes Peninsula, Antarctica.</title>
        <authorList>
            <person name="Wei Z."/>
            <person name="Peng F."/>
        </authorList>
    </citation>
    <scope>NUCLEOTIDE SEQUENCE [LARGE SCALE GENOMIC DNA]</scope>
    <source>
        <strain evidence="1 2">AQ6-296</strain>
    </source>
</reference>
<proteinExistence type="predicted"/>
<dbReference type="Proteomes" id="UP000291562">
    <property type="component" value="Chromosome"/>
</dbReference>
<evidence type="ECO:0000313" key="2">
    <source>
        <dbReference type="Proteomes" id="UP000291562"/>
    </source>
</evidence>
<evidence type="ECO:0000313" key="1">
    <source>
        <dbReference type="EMBL" id="QBB69738.1"/>
    </source>
</evidence>
<dbReference type="Pfam" id="PF10679">
    <property type="entry name" value="DUF2491"/>
    <property type="match status" value="1"/>
</dbReference>
<sequence>MRLRPACGRTAEMSWRDTLFGGNSAAPSAPRFPLGARLGGAVTIDETPFKILGAQFGFACPSNPQMIEAIGEIDLDEHGAAGSKLTRLYLTDDAFIQISTTNGQVMDVKLFVYDDTINPTNQADFQAWVQGGSRLGQPYYELDERRYERRWGDSVTGESLWAPPIVFEERVYKTNPSKSDYGLTLYSMLYERDIEGSERTEVLVVAAEDSGPNDFCISQALGTTLRLDDLEIT</sequence>
<name>A0A411HGW0_9GAMM</name>
<organism evidence="1 2">
    <name type="scientific">Pseudolysobacter antarcticus</name>
    <dbReference type="NCBI Taxonomy" id="2511995"/>
    <lineage>
        <taxon>Bacteria</taxon>
        <taxon>Pseudomonadati</taxon>
        <taxon>Pseudomonadota</taxon>
        <taxon>Gammaproteobacteria</taxon>
        <taxon>Lysobacterales</taxon>
        <taxon>Rhodanobacteraceae</taxon>
        <taxon>Pseudolysobacter</taxon>
    </lineage>
</organism>
<dbReference type="OrthoDB" id="6148994at2"/>
<dbReference type="KEGG" id="xbc:ELE36_04755"/>
<dbReference type="InterPro" id="IPR019621">
    <property type="entry name" value="DUF2491"/>
</dbReference>
<keyword evidence="2" id="KW-1185">Reference proteome</keyword>
<protein>
    <submittedName>
        <fullName evidence="1">DUF2491 family protein</fullName>
    </submittedName>
</protein>